<dbReference type="SUPFAM" id="SSF53474">
    <property type="entry name" value="alpha/beta-Hydrolases"/>
    <property type="match status" value="1"/>
</dbReference>
<sequence>MVAQGVDVGPRVQGMPGVVEMRRRRLGDEDRIDQAGYLTLVQGDDGLLDWQVDAGPSPYPTRRTGRRGLFDAQPIDQVAFRPVAGSQVSTFLTKLDQGFNARYGLFDLDGQRVDTIVPSGRVLLIVHGTFSKCDAIVGQLQGIPDGSGRHLLAAARGHYDQVLLFEHPTLAVGPVLNALDLSRAFAGSTAQVDVVCHSRGGLVVRWWLEVLSRQFAPGARVVFCGSPLMGTALASPYRLRTALKLLTNMASAMHGVAELASLVVPMFSVIQGLMTLVASSTAMLSRTPIADVTAASVPGVAAMSRFGPDGTDFITGNYELEKLGFGWTTAPEGYFAVSTNFETEDPGWEFWRHFRKENIADAATDVIFSGENDLVVDTDSMTRMAVGTRITEPSRVLAYGTNPVVHHLNYFSQRRTVEFIRTSLGF</sequence>
<protein>
    <recommendedName>
        <fullName evidence="1">DUF7379 domain-containing protein</fullName>
    </recommendedName>
</protein>
<reference evidence="2 3" key="1">
    <citation type="submission" date="2018-08" db="EMBL/GenBank/DDBJ databases">
        <authorList>
            <person name="Khan S.A."/>
            <person name="Jeon C.O."/>
            <person name="Chun B.H."/>
            <person name="Jeong S.E."/>
        </authorList>
    </citation>
    <scope>NUCLEOTIDE SEQUENCE [LARGE SCALE GENOMIC DNA]</scope>
    <source>
        <strain evidence="2 3">S-16</strain>
    </source>
</reference>
<evidence type="ECO:0000313" key="2">
    <source>
        <dbReference type="EMBL" id="RQP25803.1"/>
    </source>
</evidence>
<evidence type="ECO:0000313" key="3">
    <source>
        <dbReference type="Proteomes" id="UP000267464"/>
    </source>
</evidence>
<dbReference type="Proteomes" id="UP000267464">
    <property type="component" value="Unassembled WGS sequence"/>
</dbReference>
<name>A0A3N7HVC7_9BURK</name>
<keyword evidence="3" id="KW-1185">Reference proteome</keyword>
<dbReference type="Pfam" id="PF24096">
    <property type="entry name" value="DUF7379"/>
    <property type="match status" value="1"/>
</dbReference>
<gene>
    <name evidence="2" type="ORF">DZC73_01680</name>
</gene>
<dbReference type="EMBL" id="QUSW01000001">
    <property type="protein sequence ID" value="RQP25803.1"/>
    <property type="molecule type" value="Genomic_DNA"/>
</dbReference>
<feature type="domain" description="DUF7379" evidence="1">
    <location>
        <begin position="123"/>
        <end position="305"/>
    </location>
</feature>
<dbReference type="Gene3D" id="3.40.50.1820">
    <property type="entry name" value="alpha/beta hydrolase"/>
    <property type="match status" value="1"/>
</dbReference>
<comment type="caution">
    <text evidence="2">The sequence shown here is derived from an EMBL/GenBank/DDBJ whole genome shotgun (WGS) entry which is preliminary data.</text>
</comment>
<reference evidence="2 3" key="2">
    <citation type="submission" date="2018-12" db="EMBL/GenBank/DDBJ databases">
        <title>Rhizobacter gummiphilus sp. nov., a rubber-degrading bacterium isolated from the soil of a botanical garden in Japan.</title>
        <authorList>
            <person name="Shunsuke S.S."/>
        </authorList>
    </citation>
    <scope>NUCLEOTIDE SEQUENCE [LARGE SCALE GENOMIC DNA]</scope>
    <source>
        <strain evidence="2 3">S-16</strain>
    </source>
</reference>
<dbReference type="InterPro" id="IPR055803">
    <property type="entry name" value="DUF7379"/>
</dbReference>
<dbReference type="InterPro" id="IPR029058">
    <property type="entry name" value="AB_hydrolase_fold"/>
</dbReference>
<dbReference type="AlphaFoldDB" id="A0A3N7HVC7"/>
<organism evidence="2 3">
    <name type="scientific">Piscinibacter terrae</name>
    <dbReference type="NCBI Taxonomy" id="2496871"/>
    <lineage>
        <taxon>Bacteria</taxon>
        <taxon>Pseudomonadati</taxon>
        <taxon>Pseudomonadota</taxon>
        <taxon>Betaproteobacteria</taxon>
        <taxon>Burkholderiales</taxon>
        <taxon>Sphaerotilaceae</taxon>
        <taxon>Piscinibacter</taxon>
    </lineage>
</organism>
<accession>A0A3N7HVC7</accession>
<proteinExistence type="predicted"/>
<evidence type="ECO:0000259" key="1">
    <source>
        <dbReference type="Pfam" id="PF24096"/>
    </source>
</evidence>